<evidence type="ECO:0000313" key="3">
    <source>
        <dbReference type="EMBL" id="NYE70762.1"/>
    </source>
</evidence>
<dbReference type="GO" id="GO:0009298">
    <property type="term" value="P:GDP-mannose biosynthetic process"/>
    <property type="evidence" value="ECO:0007669"/>
    <property type="project" value="TreeGrafter"/>
</dbReference>
<dbReference type="SUPFAM" id="SSF159283">
    <property type="entry name" value="Guanosine diphospho-D-mannose pyrophosphorylase/mannose-6-phosphate isomerase linker domain"/>
    <property type="match status" value="1"/>
</dbReference>
<accession>A0A7Y9I5P1</accession>
<dbReference type="PANTHER" id="PTHR46390:SF1">
    <property type="entry name" value="MANNOSE-1-PHOSPHATE GUANYLYLTRANSFERASE"/>
    <property type="match status" value="1"/>
</dbReference>
<dbReference type="InterPro" id="IPR029044">
    <property type="entry name" value="Nucleotide-diphossugar_trans"/>
</dbReference>
<name>A0A7Y9I5P1_9ACTN</name>
<dbReference type="AlphaFoldDB" id="A0A7Y9I5P1"/>
<dbReference type="InterPro" id="IPR054566">
    <property type="entry name" value="ManC/GMP-like_b-helix"/>
</dbReference>
<proteinExistence type="predicted"/>
<feature type="domain" description="MannoseP isomerase/GMP-like beta-helix" evidence="2">
    <location>
        <begin position="309"/>
        <end position="349"/>
    </location>
</feature>
<dbReference type="RefSeq" id="WP_179750463.1">
    <property type="nucleotide sequence ID" value="NZ_JACCBU010000001.1"/>
</dbReference>
<dbReference type="InterPro" id="IPR049577">
    <property type="entry name" value="GMPP_N"/>
</dbReference>
<evidence type="ECO:0000259" key="1">
    <source>
        <dbReference type="Pfam" id="PF00483"/>
    </source>
</evidence>
<comment type="caution">
    <text evidence="3">The sequence shown here is derived from an EMBL/GenBank/DDBJ whole genome shotgun (WGS) entry which is preliminary data.</text>
</comment>
<evidence type="ECO:0000313" key="4">
    <source>
        <dbReference type="Proteomes" id="UP000569914"/>
    </source>
</evidence>
<dbReference type="Pfam" id="PF00483">
    <property type="entry name" value="NTP_transferase"/>
    <property type="match status" value="1"/>
</dbReference>
<gene>
    <name evidence="3" type="ORF">BKA15_002091</name>
</gene>
<dbReference type="Gene3D" id="3.90.550.10">
    <property type="entry name" value="Spore Coat Polysaccharide Biosynthesis Protein SpsA, Chain A"/>
    <property type="match status" value="1"/>
</dbReference>
<dbReference type="Proteomes" id="UP000569914">
    <property type="component" value="Unassembled WGS sequence"/>
</dbReference>
<dbReference type="Pfam" id="PF22640">
    <property type="entry name" value="ManC_GMP_beta-helix"/>
    <property type="match status" value="1"/>
</dbReference>
<feature type="domain" description="Nucleotidyl transferase" evidence="1">
    <location>
        <begin position="4"/>
        <end position="283"/>
    </location>
</feature>
<sequence>MRYAVIMAGGSGTRLWPLSRKGMPKQLLPLVDGKSTLRLAYERLAGVVPDERILVCTGAAHLDLVAADVPELDPANLLGEPEGRDSLNAIAWPAALLAERDPDAVMTVLSSDHLISPVARFADALQDGFAAAESDPGALVTFGVVPTSPHTGLGYLERGAEVAGRSGVCRVEAFVEKPDRETAEGYLASGRYWWNSGMFAWRAETFLDQLRQLLPDTHAQVRELAAHPDRLAGIYPRLTKISVDYAIMEPVSQGRATGHVLAVGLPIDWQDIGGFAALADLLPRDESGNATEGPSVLHLSKDNLVINKSGDGRLVAMVGISGTVVVQTPEITLVCPLAEAGRVKELVAEVAARLGPDYA</sequence>
<organism evidence="3 4">
    <name type="scientific">Microlunatus parietis</name>
    <dbReference type="NCBI Taxonomy" id="682979"/>
    <lineage>
        <taxon>Bacteria</taxon>
        <taxon>Bacillati</taxon>
        <taxon>Actinomycetota</taxon>
        <taxon>Actinomycetes</taxon>
        <taxon>Propionibacteriales</taxon>
        <taxon>Propionibacteriaceae</taxon>
        <taxon>Microlunatus</taxon>
    </lineage>
</organism>
<dbReference type="CDD" id="cd02509">
    <property type="entry name" value="GDP-M1P_Guanylyltransferase"/>
    <property type="match status" value="1"/>
</dbReference>
<dbReference type="InterPro" id="IPR051161">
    <property type="entry name" value="Mannose-6P_isomerase_type2"/>
</dbReference>
<dbReference type="EC" id="2.7.7.13" evidence="3"/>
<dbReference type="InterPro" id="IPR005835">
    <property type="entry name" value="NTP_transferase_dom"/>
</dbReference>
<dbReference type="GO" id="GO:0004475">
    <property type="term" value="F:mannose-1-phosphate guanylyltransferase (GTP) activity"/>
    <property type="evidence" value="ECO:0007669"/>
    <property type="project" value="UniProtKB-EC"/>
</dbReference>
<dbReference type="PANTHER" id="PTHR46390">
    <property type="entry name" value="MANNOSE-1-PHOSPHATE GUANYLYLTRANSFERASE"/>
    <property type="match status" value="1"/>
</dbReference>
<keyword evidence="4" id="KW-1185">Reference proteome</keyword>
<reference evidence="3 4" key="1">
    <citation type="submission" date="2020-07" db="EMBL/GenBank/DDBJ databases">
        <title>Sequencing the genomes of 1000 actinobacteria strains.</title>
        <authorList>
            <person name="Klenk H.-P."/>
        </authorList>
    </citation>
    <scope>NUCLEOTIDE SEQUENCE [LARGE SCALE GENOMIC DNA]</scope>
    <source>
        <strain evidence="3 4">DSM 22083</strain>
    </source>
</reference>
<keyword evidence="3" id="KW-0548">Nucleotidyltransferase</keyword>
<dbReference type="EMBL" id="JACCBU010000001">
    <property type="protein sequence ID" value="NYE70762.1"/>
    <property type="molecule type" value="Genomic_DNA"/>
</dbReference>
<keyword evidence="3" id="KW-0808">Transferase</keyword>
<dbReference type="SUPFAM" id="SSF53448">
    <property type="entry name" value="Nucleotide-diphospho-sugar transferases"/>
    <property type="match status" value="1"/>
</dbReference>
<protein>
    <submittedName>
        <fullName evidence="3">Mannose-1-phosphate guanylyltransferase</fullName>
        <ecNumber evidence="3">2.7.7.13</ecNumber>
    </submittedName>
</protein>
<evidence type="ECO:0000259" key="2">
    <source>
        <dbReference type="Pfam" id="PF22640"/>
    </source>
</evidence>